<evidence type="ECO:0000256" key="2">
    <source>
        <dbReference type="ARBA" id="ARBA00023163"/>
    </source>
</evidence>
<dbReference type="GO" id="GO:0046983">
    <property type="term" value="F:protein dimerization activity"/>
    <property type="evidence" value="ECO:0007669"/>
    <property type="project" value="InterPro"/>
</dbReference>
<dbReference type="InterPro" id="IPR022842">
    <property type="entry name" value="RNAP_Rpo3/Rpb3/RPAC1"/>
</dbReference>
<dbReference type="Gene3D" id="3.30.1360.10">
    <property type="entry name" value="RNA polymerase, RBP11-like subunit"/>
    <property type="match status" value="1"/>
</dbReference>
<keyword evidence="5" id="KW-0542">Nucleomorph</keyword>
<dbReference type="AlphaFoldDB" id="J7G2H0"/>
<dbReference type="Gene3D" id="2.170.120.12">
    <property type="entry name" value="DNA-directed RNA polymerase, insert domain"/>
    <property type="match status" value="1"/>
</dbReference>
<dbReference type="PANTHER" id="PTHR11800:SF13">
    <property type="entry name" value="DNA-DIRECTED RNA POLYMERASES I AND III SUBUNIT RPAC1"/>
    <property type="match status" value="1"/>
</dbReference>
<dbReference type="GO" id="GO:0005666">
    <property type="term" value="C:RNA polymerase III complex"/>
    <property type="evidence" value="ECO:0007669"/>
    <property type="project" value="TreeGrafter"/>
</dbReference>
<dbReference type="PANTHER" id="PTHR11800">
    <property type="entry name" value="DNA-DIRECTED RNA POLYMERASE"/>
    <property type="match status" value="1"/>
</dbReference>
<sequence length="350" mass="40177">MEDKVKNKKYFRIKKKWSIQKKIGNRTIPLKKNFDLVSREIKLKNFTLENKTIFSISDFRYKIEISIIHWSKDDIILKAKGMELCFGNALRRILLSEIATVTIEKVFFYKNTSILNDEIVSHRLGLIPIFVNVDLINFLTIAKNKKKLTIILKLEANHPNDSFGNIAVFSNSLLQKNTGILNSWMKNSPIKPAFKDILVAKLNPGQKIIAECHCVLGTGNIHAKFSPVGTSFYKIFPRIKIISEILDKHAHVIRQKCPVKVFDIEDVNSNFGKKLKVSQPHFCTLCRECLHFPDNVNSKIRIGRSNSKISFIIESTGVSSPEILFHRAIYLLVGKCNRSLHALYQNFHKI</sequence>
<dbReference type="GO" id="GO:0006351">
    <property type="term" value="P:DNA-templated transcription"/>
    <property type="evidence" value="ECO:0007669"/>
    <property type="project" value="InterPro"/>
</dbReference>
<dbReference type="GO" id="GO:0003899">
    <property type="term" value="F:DNA-directed RNA polymerase activity"/>
    <property type="evidence" value="ECO:0007669"/>
    <property type="project" value="InterPro"/>
</dbReference>
<gene>
    <name evidence="5" type="primary">rpa5</name>
    <name evidence="5" type="ORF">CMESO_518</name>
</gene>
<dbReference type="SUPFAM" id="SSF55257">
    <property type="entry name" value="RBP11-like subunits of RNA polymerase"/>
    <property type="match status" value="1"/>
</dbReference>
<dbReference type="InterPro" id="IPR011263">
    <property type="entry name" value="DNA-dir_RNA_pol_RpoA/D/Rpb3"/>
</dbReference>
<name>J7G2H0_9CRYP</name>
<dbReference type="InterPro" id="IPR011262">
    <property type="entry name" value="DNA-dir_RNA_pol_insert"/>
</dbReference>
<proteinExistence type="inferred from homology"/>
<dbReference type="InterPro" id="IPR036643">
    <property type="entry name" value="RNApol_insert_sf"/>
</dbReference>
<dbReference type="Pfam" id="PF01193">
    <property type="entry name" value="RNA_pol_L"/>
    <property type="match status" value="1"/>
</dbReference>
<organism evidence="5 6">
    <name type="scientific">Chroomonas mesostigmatica CCMP1168</name>
    <dbReference type="NCBI Taxonomy" id="1195612"/>
    <lineage>
        <taxon>Eukaryota</taxon>
        <taxon>Cryptophyceae</taxon>
        <taxon>Pyrenomonadales</taxon>
        <taxon>Chroomonadaceae</taxon>
        <taxon>Chroomonas</taxon>
    </lineage>
</organism>
<dbReference type="SUPFAM" id="SSF56553">
    <property type="entry name" value="Insert subdomain of RNA polymerase alpha subunit"/>
    <property type="match status" value="1"/>
</dbReference>
<protein>
    <submittedName>
        <fullName evidence="5">DNA-directed RNA polymerase 40k chain</fullName>
    </submittedName>
</protein>
<comment type="similarity">
    <text evidence="3">Belongs to the archaeal Rpo3/eukaryotic RPB3 RNA polymerase subunit family.</text>
</comment>
<reference evidence="5 6" key="1">
    <citation type="journal article" date="2012" name="Genome Biol. Evol.">
        <title>Nucleomorph genome sequence of the cryptophyte alga Chroomonas mesostigmatica CCMP1168 reveals lineage-specific gene loss and genome complexity.</title>
        <authorList>
            <person name="Moore C.E."/>
            <person name="Curtis B."/>
            <person name="Mills T."/>
            <person name="Tanifuji G."/>
            <person name="Archibald J.M."/>
        </authorList>
    </citation>
    <scope>NUCLEOTIDE SEQUENCE [LARGE SCALE GENOMIC DNA]</scope>
    <source>
        <strain evidence="5 6">CCMP1168</strain>
    </source>
</reference>
<keyword evidence="1 5" id="KW-0240">DNA-directed RNA polymerase</keyword>
<dbReference type="InterPro" id="IPR050518">
    <property type="entry name" value="Rpo3/RPB3_RNA_Pol_subunit"/>
</dbReference>
<dbReference type="Pfam" id="PF01000">
    <property type="entry name" value="RNA_pol_A_bac"/>
    <property type="match status" value="1"/>
</dbReference>
<dbReference type="EMBL" id="CP003682">
    <property type="protein sequence ID" value="AFP65662.1"/>
    <property type="molecule type" value="Genomic_DNA"/>
</dbReference>
<keyword evidence="2" id="KW-0804">Transcription</keyword>
<dbReference type="SMART" id="SM00662">
    <property type="entry name" value="RPOLD"/>
    <property type="match status" value="1"/>
</dbReference>
<evidence type="ECO:0000259" key="4">
    <source>
        <dbReference type="SMART" id="SM00662"/>
    </source>
</evidence>
<evidence type="ECO:0000256" key="1">
    <source>
        <dbReference type="ARBA" id="ARBA00022478"/>
    </source>
</evidence>
<dbReference type="InterPro" id="IPR036603">
    <property type="entry name" value="RBP11-like"/>
</dbReference>
<evidence type="ECO:0000256" key="3">
    <source>
        <dbReference type="ARBA" id="ARBA00025804"/>
    </source>
</evidence>
<evidence type="ECO:0000313" key="6">
    <source>
        <dbReference type="Proteomes" id="UP000243348"/>
    </source>
</evidence>
<evidence type="ECO:0000313" key="5">
    <source>
        <dbReference type="EMBL" id="AFP65662.1"/>
    </source>
</evidence>
<feature type="domain" description="DNA-directed RNA polymerase RpoA/D/Rpb3-type" evidence="4">
    <location>
        <begin position="74"/>
        <end position="342"/>
    </location>
</feature>
<geneLocation type="nucleomorph" evidence="5"/>
<dbReference type="GO" id="GO:0005736">
    <property type="term" value="C:RNA polymerase I complex"/>
    <property type="evidence" value="ECO:0007669"/>
    <property type="project" value="TreeGrafter"/>
</dbReference>
<accession>J7G2H0</accession>
<dbReference type="HAMAP" id="MF_00320">
    <property type="entry name" value="RNApol_arch_Rpo3"/>
    <property type="match status" value="1"/>
</dbReference>
<dbReference type="Proteomes" id="UP000243348">
    <property type="component" value="Nucleomorph 3"/>
</dbReference>